<dbReference type="PANTHER" id="PTHR12668:SF11">
    <property type="entry name" value="TRANSMEMBRANE PROTEIN 14A"/>
    <property type="match status" value="1"/>
</dbReference>
<comment type="similarity">
    <text evidence="2">Belongs to the TMEM14 family.</text>
</comment>
<comment type="subcellular location">
    <subcellularLocation>
        <location evidence="1">Membrane</location>
    </subcellularLocation>
</comment>
<evidence type="ECO:0000313" key="7">
    <source>
        <dbReference type="EMBL" id="PIO33026.1"/>
    </source>
</evidence>
<dbReference type="Gene3D" id="1.10.10.1740">
    <property type="entry name" value="Transmembrane protein 14-like"/>
    <property type="match status" value="1"/>
</dbReference>
<dbReference type="InterPro" id="IPR044890">
    <property type="entry name" value="TMEM14_sf"/>
</dbReference>
<organism evidence="7 8">
    <name type="scientific">Aquarana catesbeiana</name>
    <name type="common">American bullfrog</name>
    <name type="synonym">Rana catesbeiana</name>
    <dbReference type="NCBI Taxonomy" id="8400"/>
    <lineage>
        <taxon>Eukaryota</taxon>
        <taxon>Metazoa</taxon>
        <taxon>Chordata</taxon>
        <taxon>Craniata</taxon>
        <taxon>Vertebrata</taxon>
        <taxon>Euteleostomi</taxon>
        <taxon>Amphibia</taxon>
        <taxon>Batrachia</taxon>
        <taxon>Anura</taxon>
        <taxon>Neobatrachia</taxon>
        <taxon>Ranoidea</taxon>
        <taxon>Ranidae</taxon>
        <taxon>Aquarana</taxon>
    </lineage>
</organism>
<evidence type="ECO:0000256" key="5">
    <source>
        <dbReference type="ARBA" id="ARBA00023136"/>
    </source>
</evidence>
<dbReference type="PANTHER" id="PTHR12668">
    <property type="entry name" value="TRANSMEMBRANE PROTEIN 14, 15"/>
    <property type="match status" value="1"/>
</dbReference>
<feature type="transmembrane region" description="Helical" evidence="6">
    <location>
        <begin position="55"/>
        <end position="73"/>
    </location>
</feature>
<name>A0A2G9RYP6_AQUCT</name>
<evidence type="ECO:0000256" key="4">
    <source>
        <dbReference type="ARBA" id="ARBA00022989"/>
    </source>
</evidence>
<evidence type="ECO:0000256" key="1">
    <source>
        <dbReference type="ARBA" id="ARBA00004370"/>
    </source>
</evidence>
<feature type="transmembrane region" description="Helical" evidence="6">
    <location>
        <begin position="6"/>
        <end position="22"/>
    </location>
</feature>
<dbReference type="GO" id="GO:0031966">
    <property type="term" value="C:mitochondrial membrane"/>
    <property type="evidence" value="ECO:0007669"/>
    <property type="project" value="TreeGrafter"/>
</dbReference>
<dbReference type="EMBL" id="KV929697">
    <property type="protein sequence ID" value="PIO33026.1"/>
    <property type="molecule type" value="Genomic_DNA"/>
</dbReference>
<keyword evidence="4 6" id="KW-1133">Transmembrane helix</keyword>
<dbReference type="OrthoDB" id="5620at2759"/>
<evidence type="ECO:0008006" key="9">
    <source>
        <dbReference type="Google" id="ProtNLM"/>
    </source>
</evidence>
<evidence type="ECO:0000256" key="2">
    <source>
        <dbReference type="ARBA" id="ARBA00007590"/>
    </source>
</evidence>
<sequence length="133" mass="14489">MAVDWIGFAYAVLLASGGFLGFSRKGSIVSLAAGLTFGLLAAYGAFRVSYDPRDIKISLIAAGSLSVIMGLRYNRSRKVMPAGIHFHGGEAVVEPDLRDGHLLKKRYQQPAPCDVQTRRPSTLYCNMTYALTF</sequence>
<dbReference type="Pfam" id="PF03647">
    <property type="entry name" value="Tmemb_14"/>
    <property type="match status" value="1"/>
</dbReference>
<evidence type="ECO:0000256" key="3">
    <source>
        <dbReference type="ARBA" id="ARBA00022692"/>
    </source>
</evidence>
<evidence type="ECO:0000256" key="6">
    <source>
        <dbReference type="SAM" id="Phobius"/>
    </source>
</evidence>
<dbReference type="InterPro" id="IPR005349">
    <property type="entry name" value="TMEM14"/>
</dbReference>
<keyword evidence="5 6" id="KW-0472">Membrane</keyword>
<evidence type="ECO:0000313" key="8">
    <source>
        <dbReference type="Proteomes" id="UP000228934"/>
    </source>
</evidence>
<dbReference type="Proteomes" id="UP000228934">
    <property type="component" value="Unassembled WGS sequence"/>
</dbReference>
<keyword evidence="3 6" id="KW-0812">Transmembrane</keyword>
<dbReference type="GO" id="GO:0070453">
    <property type="term" value="P:regulation of heme biosynthetic process"/>
    <property type="evidence" value="ECO:0007669"/>
    <property type="project" value="TreeGrafter"/>
</dbReference>
<reference evidence="8" key="1">
    <citation type="journal article" date="2017" name="Nat. Commun.">
        <title>The North American bullfrog draft genome provides insight into hormonal regulation of long noncoding RNA.</title>
        <authorList>
            <person name="Hammond S.A."/>
            <person name="Warren R.L."/>
            <person name="Vandervalk B.P."/>
            <person name="Kucuk E."/>
            <person name="Khan H."/>
            <person name="Gibb E.A."/>
            <person name="Pandoh P."/>
            <person name="Kirk H."/>
            <person name="Zhao Y."/>
            <person name="Jones M."/>
            <person name="Mungall A.J."/>
            <person name="Coope R."/>
            <person name="Pleasance S."/>
            <person name="Moore R.A."/>
            <person name="Holt R.A."/>
            <person name="Round J.M."/>
            <person name="Ohora S."/>
            <person name="Walle B.V."/>
            <person name="Veldhoen N."/>
            <person name="Helbing C.C."/>
            <person name="Birol I."/>
        </authorList>
    </citation>
    <scope>NUCLEOTIDE SEQUENCE [LARGE SCALE GENOMIC DNA]</scope>
</reference>
<proteinExistence type="inferred from homology"/>
<gene>
    <name evidence="7" type="ORF">AB205_0058560</name>
</gene>
<accession>A0A2G9RYP6</accession>
<dbReference type="AlphaFoldDB" id="A0A2G9RYP6"/>
<feature type="transmembrane region" description="Helical" evidence="6">
    <location>
        <begin position="29"/>
        <end position="49"/>
    </location>
</feature>
<keyword evidence="8" id="KW-1185">Reference proteome</keyword>
<protein>
    <recommendedName>
        <fullName evidence="9">Transmembrane protein 14C</fullName>
    </recommendedName>
</protein>